<evidence type="ECO:0000259" key="1">
    <source>
        <dbReference type="Pfam" id="PF03256"/>
    </source>
</evidence>
<dbReference type="InterPro" id="IPR008979">
    <property type="entry name" value="Galactose-bd-like_sf"/>
</dbReference>
<reference evidence="2" key="1">
    <citation type="submission" date="2025-08" db="UniProtKB">
        <authorList>
            <consortium name="Ensembl"/>
        </authorList>
    </citation>
    <scope>IDENTIFICATION</scope>
</reference>
<dbReference type="InterPro" id="IPR004939">
    <property type="entry name" value="APC_su10/DOC_dom"/>
</dbReference>
<dbReference type="Ensembl" id="ENSACDT00005031008.1">
    <property type="protein sequence ID" value="ENSACDP00005025994.1"/>
    <property type="gene ID" value="ENSACDG00005018816.1"/>
</dbReference>
<sequence length="120" mass="13119">VDLTYSLRLGAKPKPMEQDEAAVERLRYELFRSACMLQLWVGASHRLSLAAQTAISCQLGNFNVSCLTDSHADTYWESDGSQGQHWVRLNMKKGTIALQPLLPCSPCPSSPALALGLKGT</sequence>
<name>A0A8B9EUM7_ANSCY</name>
<evidence type="ECO:0000313" key="3">
    <source>
        <dbReference type="Proteomes" id="UP000694521"/>
    </source>
</evidence>
<dbReference type="AlphaFoldDB" id="A0A8B9EUM7"/>
<evidence type="ECO:0000313" key="2">
    <source>
        <dbReference type="Ensembl" id="ENSACDP00005025994.1"/>
    </source>
</evidence>
<organism evidence="2 3">
    <name type="scientific">Anser cygnoides</name>
    <name type="common">Swan goose</name>
    <dbReference type="NCBI Taxonomy" id="8845"/>
    <lineage>
        <taxon>Eukaryota</taxon>
        <taxon>Metazoa</taxon>
        <taxon>Chordata</taxon>
        <taxon>Craniata</taxon>
        <taxon>Vertebrata</taxon>
        <taxon>Euteleostomi</taxon>
        <taxon>Archelosauria</taxon>
        <taxon>Archosauria</taxon>
        <taxon>Dinosauria</taxon>
        <taxon>Saurischia</taxon>
        <taxon>Theropoda</taxon>
        <taxon>Coelurosauria</taxon>
        <taxon>Aves</taxon>
        <taxon>Neognathae</taxon>
        <taxon>Galloanserae</taxon>
        <taxon>Anseriformes</taxon>
        <taxon>Anatidae</taxon>
        <taxon>Anserinae</taxon>
        <taxon>Anser</taxon>
    </lineage>
</organism>
<keyword evidence="3" id="KW-1185">Reference proteome</keyword>
<protein>
    <recommendedName>
        <fullName evidence="1">DOC domain-containing protein</fullName>
    </recommendedName>
</protein>
<accession>A0A8B9EUM7</accession>
<dbReference type="Proteomes" id="UP000694521">
    <property type="component" value="Unplaced"/>
</dbReference>
<proteinExistence type="predicted"/>
<dbReference type="Pfam" id="PF03256">
    <property type="entry name" value="ANAPC10"/>
    <property type="match status" value="1"/>
</dbReference>
<dbReference type="SUPFAM" id="SSF49785">
    <property type="entry name" value="Galactose-binding domain-like"/>
    <property type="match status" value="1"/>
</dbReference>
<dbReference type="Gene3D" id="2.60.120.260">
    <property type="entry name" value="Galactose-binding domain-like"/>
    <property type="match status" value="1"/>
</dbReference>
<feature type="domain" description="DOC" evidence="1">
    <location>
        <begin position="50"/>
        <end position="95"/>
    </location>
</feature>
<reference evidence="2" key="2">
    <citation type="submission" date="2025-09" db="UniProtKB">
        <authorList>
            <consortium name="Ensembl"/>
        </authorList>
    </citation>
    <scope>IDENTIFICATION</scope>
</reference>